<reference evidence="4 5" key="1">
    <citation type="submission" date="2022-06" db="EMBL/GenBank/DDBJ databases">
        <title>Actinoplanes abujensis sp. nov., isolated from Nigerian arid soil.</title>
        <authorList>
            <person name="Ding P."/>
        </authorList>
    </citation>
    <scope>NUCLEOTIDE SEQUENCE [LARGE SCALE GENOMIC DNA]</scope>
    <source>
        <strain evidence="5">TRM88002</strain>
    </source>
</reference>
<evidence type="ECO:0000313" key="5">
    <source>
        <dbReference type="Proteomes" id="UP001523216"/>
    </source>
</evidence>
<dbReference type="InterPro" id="IPR004107">
    <property type="entry name" value="Integrase_SAM-like_N"/>
</dbReference>
<organism evidence="4 5">
    <name type="scientific">Paractinoplanes hotanensis</name>
    <dbReference type="NCBI Taxonomy" id="2906497"/>
    <lineage>
        <taxon>Bacteria</taxon>
        <taxon>Bacillati</taxon>
        <taxon>Actinomycetota</taxon>
        <taxon>Actinomycetes</taxon>
        <taxon>Micromonosporales</taxon>
        <taxon>Micromonosporaceae</taxon>
        <taxon>Paractinoplanes</taxon>
    </lineage>
</organism>
<dbReference type="Pfam" id="PF02899">
    <property type="entry name" value="Phage_int_SAM_1"/>
    <property type="match status" value="1"/>
</dbReference>
<protein>
    <submittedName>
        <fullName evidence="4">Site-specific integrase</fullName>
    </submittedName>
</protein>
<evidence type="ECO:0000256" key="1">
    <source>
        <dbReference type="ARBA" id="ARBA00023125"/>
    </source>
</evidence>
<evidence type="ECO:0000259" key="3">
    <source>
        <dbReference type="Pfam" id="PF02899"/>
    </source>
</evidence>
<gene>
    <name evidence="4" type="ORF">LXN57_40905</name>
</gene>
<name>A0ABT0YDR1_9ACTN</name>
<feature type="region of interest" description="Disordered" evidence="2">
    <location>
        <begin position="96"/>
        <end position="115"/>
    </location>
</feature>
<sequence length="208" mass="23100">MVAKVGSVQETGNVWEPYRLSDPAGIAVAAVTAFLNELQASGRSAATQRSYAMDLLRWFRFLWAVGVLWSQATRVEARDFCRWLVLCDKQSPGGKARPVGAGAGGVRNPVTGKPSLARTYAPTTRAHGETVVRGFYAFHQEVGSGPMVNPFPLVGERRGSRAHAHHNPMEPWQRERSGRYRPKLVARVPRCIPDERFNQFVRRAGFTP</sequence>
<comment type="caution">
    <text evidence="4">The sequence shown here is derived from an EMBL/GenBank/DDBJ whole genome shotgun (WGS) entry which is preliminary data.</text>
</comment>
<keyword evidence="1" id="KW-0238">DNA-binding</keyword>
<feature type="domain" description="Integrase SAM-like N-terminal" evidence="3">
    <location>
        <begin position="32"/>
        <end position="85"/>
    </location>
</feature>
<feature type="compositionally biased region" description="Low complexity" evidence="2">
    <location>
        <begin position="96"/>
        <end position="110"/>
    </location>
</feature>
<dbReference type="EMBL" id="JAMQOL010000068">
    <property type="protein sequence ID" value="MCM4083925.1"/>
    <property type="molecule type" value="Genomic_DNA"/>
</dbReference>
<evidence type="ECO:0000313" key="4">
    <source>
        <dbReference type="EMBL" id="MCM4083925.1"/>
    </source>
</evidence>
<dbReference type="Proteomes" id="UP001523216">
    <property type="component" value="Unassembled WGS sequence"/>
</dbReference>
<dbReference type="RefSeq" id="WP_251803693.1">
    <property type="nucleotide sequence ID" value="NZ_JAMQOL010000068.1"/>
</dbReference>
<keyword evidence="5" id="KW-1185">Reference proteome</keyword>
<evidence type="ECO:0000256" key="2">
    <source>
        <dbReference type="SAM" id="MobiDB-lite"/>
    </source>
</evidence>
<dbReference type="Gene3D" id="1.10.150.130">
    <property type="match status" value="1"/>
</dbReference>
<dbReference type="InterPro" id="IPR010998">
    <property type="entry name" value="Integrase_recombinase_N"/>
</dbReference>
<proteinExistence type="predicted"/>
<accession>A0ABT0YDR1</accession>